<comment type="caution">
    <text evidence="2">The sequence shown here is derived from an EMBL/GenBank/DDBJ whole genome shotgun (WGS) entry which is preliminary data.</text>
</comment>
<proteinExistence type="predicted"/>
<evidence type="ECO:0000313" key="3">
    <source>
        <dbReference type="Proteomes" id="UP000318093"/>
    </source>
</evidence>
<keyword evidence="1" id="KW-0472">Membrane</keyword>
<keyword evidence="1" id="KW-0812">Transmembrane</keyword>
<name>A0A537JH22_9BACT</name>
<keyword evidence="1" id="KW-1133">Transmembrane helix</keyword>
<evidence type="ECO:0000256" key="1">
    <source>
        <dbReference type="SAM" id="Phobius"/>
    </source>
</evidence>
<feature type="non-terminal residue" evidence="2">
    <location>
        <position position="78"/>
    </location>
</feature>
<dbReference type="Proteomes" id="UP000318093">
    <property type="component" value="Unassembled WGS sequence"/>
</dbReference>
<dbReference type="EMBL" id="VBAN01000141">
    <property type="protein sequence ID" value="TMI82847.1"/>
    <property type="molecule type" value="Genomic_DNA"/>
</dbReference>
<accession>A0A537JH22</accession>
<organism evidence="2 3">
    <name type="scientific">Candidatus Segetimicrobium genomatis</name>
    <dbReference type="NCBI Taxonomy" id="2569760"/>
    <lineage>
        <taxon>Bacteria</taxon>
        <taxon>Bacillati</taxon>
        <taxon>Candidatus Sysuimicrobiota</taxon>
        <taxon>Candidatus Sysuimicrobiia</taxon>
        <taxon>Candidatus Sysuimicrobiales</taxon>
        <taxon>Candidatus Segetimicrobiaceae</taxon>
        <taxon>Candidatus Segetimicrobium</taxon>
    </lineage>
</organism>
<evidence type="ECO:0000313" key="2">
    <source>
        <dbReference type="EMBL" id="TMI82847.1"/>
    </source>
</evidence>
<reference evidence="2 3" key="1">
    <citation type="journal article" date="2019" name="Nat. Microbiol.">
        <title>Mediterranean grassland soil C-N compound turnover is dependent on rainfall and depth, and is mediated by genomically divergent microorganisms.</title>
        <authorList>
            <person name="Diamond S."/>
            <person name="Andeer P.F."/>
            <person name="Li Z."/>
            <person name="Crits-Christoph A."/>
            <person name="Burstein D."/>
            <person name="Anantharaman K."/>
            <person name="Lane K.R."/>
            <person name="Thomas B.C."/>
            <person name="Pan C."/>
            <person name="Northen T.R."/>
            <person name="Banfield J.F."/>
        </authorList>
    </citation>
    <scope>NUCLEOTIDE SEQUENCE [LARGE SCALE GENOMIC DNA]</scope>
    <source>
        <strain evidence="2">NP_6</strain>
    </source>
</reference>
<protein>
    <submittedName>
        <fullName evidence="2">Uncharacterized protein</fullName>
    </submittedName>
</protein>
<feature type="transmembrane region" description="Helical" evidence="1">
    <location>
        <begin position="56"/>
        <end position="77"/>
    </location>
</feature>
<feature type="transmembrane region" description="Helical" evidence="1">
    <location>
        <begin position="30"/>
        <end position="50"/>
    </location>
</feature>
<sequence length="78" mass="8417">MITHTEAQRGSAGGGWAGLARYGRRYATQLATIAVGLVIWLIFVVGAPRTFLSPNIYQAFMSTTPFFALVALPLTMVV</sequence>
<gene>
    <name evidence="2" type="ORF">E6H03_04855</name>
</gene>
<dbReference type="AlphaFoldDB" id="A0A537JH22"/>